<organism evidence="1 2">
    <name type="scientific">Coniosporium uncinatum</name>
    <dbReference type="NCBI Taxonomy" id="93489"/>
    <lineage>
        <taxon>Eukaryota</taxon>
        <taxon>Fungi</taxon>
        <taxon>Dikarya</taxon>
        <taxon>Ascomycota</taxon>
        <taxon>Pezizomycotina</taxon>
        <taxon>Dothideomycetes</taxon>
        <taxon>Dothideomycetes incertae sedis</taxon>
        <taxon>Coniosporium</taxon>
    </lineage>
</organism>
<accession>A0ACC3DZB2</accession>
<evidence type="ECO:0000313" key="2">
    <source>
        <dbReference type="Proteomes" id="UP001186974"/>
    </source>
</evidence>
<proteinExistence type="predicted"/>
<keyword evidence="2" id="KW-1185">Reference proteome</keyword>
<dbReference type="EMBL" id="JAWDJW010000018">
    <property type="protein sequence ID" value="KAK3082035.1"/>
    <property type="molecule type" value="Genomic_DNA"/>
</dbReference>
<reference evidence="1" key="1">
    <citation type="submission" date="2024-09" db="EMBL/GenBank/DDBJ databases">
        <title>Black Yeasts Isolated from many extreme environments.</title>
        <authorList>
            <person name="Coleine C."/>
            <person name="Stajich J.E."/>
            <person name="Selbmann L."/>
        </authorList>
    </citation>
    <scope>NUCLEOTIDE SEQUENCE</scope>
    <source>
        <strain evidence="1">CCFEE 5737</strain>
    </source>
</reference>
<name>A0ACC3DZB2_9PEZI</name>
<gene>
    <name evidence="1" type="ORF">LTS18_007220</name>
</gene>
<protein>
    <submittedName>
        <fullName evidence="1">Uncharacterized protein</fullName>
    </submittedName>
</protein>
<sequence length="235" mass="25703">MDHTLRKFAKLEEGLLELFQIHAVETLLQSMRRRSARISQDPSGAIDVCTSPDEYPYAASADYGNGPGNGPTFIRCTGARENSVEGSNWSAALSRRIARGGCGNNRGVPAGCLVTIGFDNIDIRSDACINKAGARNDGFYYNYNGAAYTLVPRDGNASEPVFDGIQLSDPDPSLFIPPDQRRELLLDNGHRVMVPPSNKSWEGEMWLLDSDEGDAVVEAKVVKELLGMEKSLHLR</sequence>
<dbReference type="Proteomes" id="UP001186974">
    <property type="component" value="Unassembled WGS sequence"/>
</dbReference>
<evidence type="ECO:0000313" key="1">
    <source>
        <dbReference type="EMBL" id="KAK3082035.1"/>
    </source>
</evidence>
<comment type="caution">
    <text evidence="1">The sequence shown here is derived from an EMBL/GenBank/DDBJ whole genome shotgun (WGS) entry which is preliminary data.</text>
</comment>